<reference evidence="1 2" key="1">
    <citation type="submission" date="2020-08" db="EMBL/GenBank/DDBJ databases">
        <title>Genomic Encyclopedia of Type Strains, Phase III (KMG-III): the genomes of soil and plant-associated and newly described type strains.</title>
        <authorList>
            <person name="Whitman W."/>
        </authorList>
    </citation>
    <scope>NUCLEOTIDE SEQUENCE [LARGE SCALE GENOMIC DNA]</scope>
    <source>
        <strain evidence="1 2">CECT 8840</strain>
    </source>
</reference>
<organism evidence="1 2">
    <name type="scientific">Streptosporangium saharense</name>
    <dbReference type="NCBI Taxonomy" id="1706840"/>
    <lineage>
        <taxon>Bacteria</taxon>
        <taxon>Bacillati</taxon>
        <taxon>Actinomycetota</taxon>
        <taxon>Actinomycetes</taxon>
        <taxon>Streptosporangiales</taxon>
        <taxon>Streptosporangiaceae</taxon>
        <taxon>Streptosporangium</taxon>
    </lineage>
</organism>
<evidence type="ECO:0000313" key="1">
    <source>
        <dbReference type="EMBL" id="MBB4918545.1"/>
    </source>
</evidence>
<name>A0A7W7QRQ7_9ACTN</name>
<gene>
    <name evidence="1" type="ORF">FHS44_005675</name>
</gene>
<dbReference type="EMBL" id="JACHJP010000007">
    <property type="protein sequence ID" value="MBB4918545.1"/>
    <property type="molecule type" value="Genomic_DNA"/>
</dbReference>
<dbReference type="Proteomes" id="UP000552644">
    <property type="component" value="Unassembled WGS sequence"/>
</dbReference>
<sequence length="88" mass="10417">MRRVHIAEIVIPDGIESKIRSKHNLTGEDVRESLIYGKNVQGEEQYHERYGWRLLVRGETFDGIRFQAWLYEIDKTEGTYRLGTAYEQ</sequence>
<evidence type="ECO:0000313" key="2">
    <source>
        <dbReference type="Proteomes" id="UP000552644"/>
    </source>
</evidence>
<dbReference type="AlphaFoldDB" id="A0A7W7QRQ7"/>
<keyword evidence="2" id="KW-1185">Reference proteome</keyword>
<accession>A0A7W7QRQ7</accession>
<proteinExistence type="predicted"/>
<comment type="caution">
    <text evidence="1">The sequence shown here is derived from an EMBL/GenBank/DDBJ whole genome shotgun (WGS) entry which is preliminary data.</text>
</comment>
<dbReference type="RefSeq" id="WP_184719926.1">
    <property type="nucleotide sequence ID" value="NZ_JACHJP010000007.1"/>
</dbReference>
<protein>
    <submittedName>
        <fullName evidence="1">Uncharacterized protein</fullName>
    </submittedName>
</protein>